<organism evidence="1 2">
    <name type="scientific">Bacteroides uniformis</name>
    <dbReference type="NCBI Taxonomy" id="820"/>
    <lineage>
        <taxon>Bacteria</taxon>
        <taxon>Pseudomonadati</taxon>
        <taxon>Bacteroidota</taxon>
        <taxon>Bacteroidia</taxon>
        <taxon>Bacteroidales</taxon>
        <taxon>Bacteroidaceae</taxon>
        <taxon>Bacteroides</taxon>
    </lineage>
</organism>
<reference evidence="1 2" key="1">
    <citation type="submission" date="2019-06" db="EMBL/GenBank/DDBJ databases">
        <title>Complete genome sequence of Bacteroides uniformis NBRC 113350.</title>
        <authorList>
            <person name="Miura T."/>
            <person name="Furukawa M."/>
            <person name="Shimamura M."/>
            <person name="Ohyama Y."/>
            <person name="Yamazoe A."/>
            <person name="Kawasaki H."/>
        </authorList>
    </citation>
    <scope>NUCLEOTIDE SEQUENCE [LARGE SCALE GENOMIC DNA]</scope>
    <source>
        <strain evidence="1 2">NBRC 113350</strain>
    </source>
</reference>
<name>A0A4Y1VD49_BACUN</name>
<gene>
    <name evidence="1" type="ORF">Bun01g_04500</name>
</gene>
<dbReference type="Proteomes" id="UP000320533">
    <property type="component" value="Chromosome"/>
</dbReference>
<sequence length="258" mass="29445">MRPKSPNYYQKNIMVKRILLSIVLLLVIAYLVVAVTAFNRKPTSQVCQDVELVIKDTVYAGFITKKEVATLLEKKGISPVGKDLERVRTKTLERELAKHPLIDQVECYKTPSGKLCIEVTQRIPILRVMSANGENYYLDNKGTVMPPDAKCVAHLAVVTGNVEKSFAMRDLYKFGVFLQKNSFWNAQIEQIHVLPGKNIELVPRVGDHLIYLGKIAGFEKKLKRVKAFYERGLNQVGWNKYSRISVEFDNQIICTKRE</sequence>
<evidence type="ECO:0000313" key="2">
    <source>
        <dbReference type="Proteomes" id="UP000320533"/>
    </source>
</evidence>
<dbReference type="EMBL" id="AP019724">
    <property type="protein sequence ID" value="BBK86080.1"/>
    <property type="molecule type" value="Genomic_DNA"/>
</dbReference>
<protein>
    <submittedName>
        <fullName evidence="1">Cell division protein FtsQ</fullName>
    </submittedName>
</protein>
<accession>A0A4Y1VD49</accession>
<evidence type="ECO:0000313" key="1">
    <source>
        <dbReference type="EMBL" id="BBK86080.1"/>
    </source>
</evidence>
<dbReference type="KEGG" id="bun:Bun01g_04500"/>
<proteinExistence type="predicted"/>
<dbReference type="GO" id="GO:0051301">
    <property type="term" value="P:cell division"/>
    <property type="evidence" value="ECO:0007669"/>
    <property type="project" value="UniProtKB-KW"/>
</dbReference>
<dbReference type="AlphaFoldDB" id="A0A4Y1VD49"/>
<keyword evidence="1" id="KW-0131">Cell cycle</keyword>
<keyword evidence="1" id="KW-0132">Cell division</keyword>